<evidence type="ECO:0000313" key="2">
    <source>
        <dbReference type="Proteomes" id="UP000594603"/>
    </source>
</evidence>
<dbReference type="EMBL" id="CP051755">
    <property type="protein sequence ID" value="QPJ86650.1"/>
    <property type="molecule type" value="Genomic_DNA"/>
</dbReference>
<name>A0ACD1BGG2_9CLOT</name>
<keyword evidence="1" id="KW-0614">Plasmid</keyword>
<keyword evidence="1" id="KW-0547">Nucleotide-binding</keyword>
<proteinExistence type="predicted"/>
<reference evidence="1" key="1">
    <citation type="submission" date="2020-04" db="EMBL/GenBank/DDBJ databases">
        <title>A novel bacterium ('Candidatus Sarcina troglodytae' sp. nov.) linked to a protracted, uniformly lethal epizootic among sanctuary western chimpanzees (Pan troglodytes verus) in Sierra Leone.</title>
        <authorList>
            <person name="Owens L.A."/>
            <person name="Colitti B."/>
            <person name="Hirji I."/>
            <person name="Pizaro A."/>
            <person name="Jaffe J.E."/>
            <person name="Moittie S."/>
            <person name="Bishop-Lilly K.A."/>
            <person name="Estrella L.A."/>
            <person name="Voegtly L.J."/>
            <person name="Kuhn J.H."/>
            <person name="Suen G."/>
            <person name="Deblois C.L."/>
            <person name="Dunn C."/>
            <person name="Juan-Salles C."/>
            <person name="Goldberg T.L."/>
        </authorList>
    </citation>
    <scope>NUCLEOTIDE SEQUENCE</scope>
    <source>
        <strain evidence="1">JB2</strain>
    </source>
</reference>
<evidence type="ECO:0000313" key="1">
    <source>
        <dbReference type="EMBL" id="QPJ86650.1"/>
    </source>
</evidence>
<dbReference type="Proteomes" id="UP000594603">
    <property type="component" value="Plasmid p1"/>
</dbReference>
<protein>
    <submittedName>
        <fullName evidence="1">ABC transporter ATP-binding protein</fullName>
    </submittedName>
</protein>
<accession>A0ACD1BGG2</accession>
<geneLocation type="plasmid" evidence="1 2">
    <name>p1</name>
</geneLocation>
<keyword evidence="2" id="KW-1185">Reference proteome</keyword>
<gene>
    <name evidence="1" type="ORF">HH195_11830</name>
</gene>
<sequence>MILLKNVTKTFGTFTAVNNLNIEMNSGNVIGLIGPNGAGKTSTINMIVGLSKPTTGSIEMFGKKMNEDSIDIKQYIGYVSDNSNRFLKLKGIEYLNFIADIYKLSKDERKKSIIELAKTFEMIDHLEKKIEEYSKGMRQKITIISSLLHNPKLWILDEPFDGLDPTSCYTLKKFMKQYSQKGNIVLVSSHILDIMENLCDDFILIKSGKTIYHGTMQNLKKNFEENKSLEDIYMEVLENNGVIEFS</sequence>
<organism evidence="1 2">
    <name type="scientific">Candidatus Sarcina troglodytae</name>
    <dbReference type="NCBI Taxonomy" id="2726954"/>
    <lineage>
        <taxon>Bacteria</taxon>
        <taxon>Bacillati</taxon>
        <taxon>Bacillota</taxon>
        <taxon>Clostridia</taxon>
        <taxon>Eubacteriales</taxon>
        <taxon>Clostridiaceae</taxon>
        <taxon>Sarcina</taxon>
    </lineage>
</organism>
<keyword evidence="1" id="KW-0067">ATP-binding</keyword>